<dbReference type="RefSeq" id="WP_313832698.1">
    <property type="nucleotide sequence ID" value="NZ_JAQOUE010000001.1"/>
</dbReference>
<dbReference type="InterPro" id="IPR028998">
    <property type="entry name" value="RimP_C"/>
</dbReference>
<comment type="caution">
    <text evidence="6">The sequence shown here is derived from an EMBL/GenBank/DDBJ whole genome shotgun (WGS) entry which is preliminary data.</text>
</comment>
<dbReference type="InterPro" id="IPR035956">
    <property type="entry name" value="RimP_N_sf"/>
</dbReference>
<comment type="similarity">
    <text evidence="3">Belongs to the RimP family.</text>
</comment>
<evidence type="ECO:0000313" key="7">
    <source>
        <dbReference type="Proteomes" id="UP001250932"/>
    </source>
</evidence>
<proteinExistence type="inferred from homology"/>
<dbReference type="SUPFAM" id="SSF75420">
    <property type="entry name" value="YhbC-like, N-terminal domain"/>
    <property type="match status" value="1"/>
</dbReference>
<evidence type="ECO:0000256" key="2">
    <source>
        <dbReference type="ARBA" id="ARBA00022517"/>
    </source>
</evidence>
<dbReference type="EMBL" id="JAQOUE010000001">
    <property type="protein sequence ID" value="MDT7042314.1"/>
    <property type="molecule type" value="Genomic_DNA"/>
</dbReference>
<dbReference type="InterPro" id="IPR028989">
    <property type="entry name" value="RimP_N"/>
</dbReference>
<dbReference type="HAMAP" id="MF_01077">
    <property type="entry name" value="RimP"/>
    <property type="match status" value="1"/>
</dbReference>
<evidence type="ECO:0000256" key="1">
    <source>
        <dbReference type="ARBA" id="ARBA00022490"/>
    </source>
</evidence>
<reference evidence="6 7" key="1">
    <citation type="journal article" date="2023" name="ISME J.">
        <title>Cultivation and genomic characterization of novel and ubiquitous marine nitrite-oxidizing bacteria from the Nitrospirales.</title>
        <authorList>
            <person name="Mueller A.J."/>
            <person name="Daebeler A."/>
            <person name="Herbold C.W."/>
            <person name="Kirkegaard R.H."/>
            <person name="Daims H."/>
        </authorList>
    </citation>
    <scope>NUCLEOTIDE SEQUENCE [LARGE SCALE GENOMIC DNA]</scope>
    <source>
        <strain evidence="6 7">EB</strain>
    </source>
</reference>
<comment type="function">
    <text evidence="3">Required for maturation of 30S ribosomal subunits.</text>
</comment>
<dbReference type="Proteomes" id="UP001250932">
    <property type="component" value="Unassembled WGS sequence"/>
</dbReference>
<dbReference type="CDD" id="cd01734">
    <property type="entry name" value="YlxS_C"/>
    <property type="match status" value="1"/>
</dbReference>
<keyword evidence="7" id="KW-1185">Reference proteome</keyword>
<dbReference type="Gene3D" id="2.30.30.180">
    <property type="entry name" value="Ribosome maturation factor RimP, C-terminal domain"/>
    <property type="match status" value="1"/>
</dbReference>
<protein>
    <recommendedName>
        <fullName evidence="3">Ribosome maturation factor RimP</fullName>
    </recommendedName>
</protein>
<evidence type="ECO:0000256" key="3">
    <source>
        <dbReference type="HAMAP-Rule" id="MF_01077"/>
    </source>
</evidence>
<evidence type="ECO:0000259" key="4">
    <source>
        <dbReference type="Pfam" id="PF02576"/>
    </source>
</evidence>
<dbReference type="Pfam" id="PF17384">
    <property type="entry name" value="DUF150_C"/>
    <property type="match status" value="1"/>
</dbReference>
<dbReference type="Pfam" id="PF02576">
    <property type="entry name" value="RimP_N"/>
    <property type="match status" value="1"/>
</dbReference>
<dbReference type="PANTHER" id="PTHR33867">
    <property type="entry name" value="RIBOSOME MATURATION FACTOR RIMP"/>
    <property type="match status" value="1"/>
</dbReference>
<dbReference type="Gene3D" id="3.30.300.70">
    <property type="entry name" value="RimP-like superfamily, N-terminal"/>
    <property type="match status" value="1"/>
</dbReference>
<keyword evidence="1 3" id="KW-0963">Cytoplasm</keyword>
<organism evidence="6 7">
    <name type="scientific">Candidatus Nitronereus thalassa</name>
    <dbReference type="NCBI Taxonomy" id="3020898"/>
    <lineage>
        <taxon>Bacteria</taxon>
        <taxon>Pseudomonadati</taxon>
        <taxon>Nitrospirota</taxon>
        <taxon>Nitrospiria</taxon>
        <taxon>Nitrospirales</taxon>
        <taxon>Nitrospiraceae</taxon>
        <taxon>Candidatus Nitronereus</taxon>
    </lineage>
</organism>
<feature type="domain" description="Ribosome maturation factor RimP C-terminal" evidence="5">
    <location>
        <begin position="132"/>
        <end position="202"/>
    </location>
</feature>
<keyword evidence="2 3" id="KW-0690">Ribosome biogenesis</keyword>
<feature type="domain" description="Ribosome maturation factor RimP N-terminal" evidence="4">
    <location>
        <begin position="57"/>
        <end position="129"/>
    </location>
</feature>
<dbReference type="InterPro" id="IPR003728">
    <property type="entry name" value="Ribosome_maturation_RimP"/>
</dbReference>
<name>A0ABU3K795_9BACT</name>
<gene>
    <name evidence="3" type="primary">rimP</name>
    <name evidence="6" type="ORF">PPG34_08115</name>
</gene>
<dbReference type="SUPFAM" id="SSF74942">
    <property type="entry name" value="YhbC-like, C-terminal domain"/>
    <property type="match status" value="1"/>
</dbReference>
<comment type="subcellular location">
    <subcellularLocation>
        <location evidence="3">Cytoplasm</location>
    </subcellularLocation>
</comment>
<dbReference type="InterPro" id="IPR036847">
    <property type="entry name" value="RimP_C_sf"/>
</dbReference>
<dbReference type="PANTHER" id="PTHR33867:SF1">
    <property type="entry name" value="RIBOSOME MATURATION FACTOR RIMP"/>
    <property type="match status" value="1"/>
</dbReference>
<accession>A0ABU3K795</accession>
<evidence type="ECO:0000313" key="6">
    <source>
        <dbReference type="EMBL" id="MDT7042314.1"/>
    </source>
</evidence>
<sequence>MPASIGALAFERGKWYCPDSGKWARAHFFLLCRHPRGSTLLGLELGTKDLGKQVQLIAEPIARALDLEVLEVICHGRGAGSAIRITLDKEGGVGIRDCEQFHQSLSRALAVADPIPFDFGLEVSSPGVDRPLKNPQDFQRVMGKLLKVKFQDPGAEPQQVIGRLVAITETGLTLTVQTGKQRQSQEVEIFWNSILEGKQQVEF</sequence>
<evidence type="ECO:0000259" key="5">
    <source>
        <dbReference type="Pfam" id="PF17384"/>
    </source>
</evidence>